<name>A0A1L6R9N1_9LACO</name>
<proteinExistence type="inferred from homology"/>
<dbReference type="InterPro" id="IPR029057">
    <property type="entry name" value="PRTase-like"/>
</dbReference>
<keyword evidence="3" id="KW-0328">Glycosyltransferase</keyword>
<dbReference type="PANTHER" id="PTHR47505">
    <property type="entry name" value="DNA UTILIZATION PROTEIN YHGH"/>
    <property type="match status" value="1"/>
</dbReference>
<keyword evidence="4" id="KW-1185">Reference proteome</keyword>
<evidence type="ECO:0000256" key="1">
    <source>
        <dbReference type="ARBA" id="ARBA00008007"/>
    </source>
</evidence>
<dbReference type="STRING" id="1631871.FOL01_0392"/>
<evidence type="ECO:0000313" key="4">
    <source>
        <dbReference type="Proteomes" id="UP000185473"/>
    </source>
</evidence>
<evidence type="ECO:0000259" key="2">
    <source>
        <dbReference type="Pfam" id="PF00156"/>
    </source>
</evidence>
<dbReference type="RefSeq" id="WP_083603404.1">
    <property type="nucleotide sequence ID" value="NZ_CP014332.1"/>
</dbReference>
<evidence type="ECO:0000313" key="3">
    <source>
        <dbReference type="EMBL" id="APS41251.1"/>
    </source>
</evidence>
<dbReference type="GO" id="GO:0016757">
    <property type="term" value="F:glycosyltransferase activity"/>
    <property type="evidence" value="ECO:0007669"/>
    <property type="project" value="UniProtKB-KW"/>
</dbReference>
<dbReference type="Proteomes" id="UP000185473">
    <property type="component" value="Chromosome"/>
</dbReference>
<accession>A0A1L6R9N1</accession>
<dbReference type="OrthoDB" id="9779910at2"/>
<keyword evidence="3" id="KW-0808">Transferase</keyword>
<dbReference type="AlphaFoldDB" id="A0A1L6R9N1"/>
<dbReference type="Pfam" id="PF00156">
    <property type="entry name" value="Pribosyltran"/>
    <property type="match status" value="1"/>
</dbReference>
<dbReference type="KEGG" id="wjo:FOL01_0392"/>
<reference evidence="3 4" key="1">
    <citation type="submission" date="2016-02" db="EMBL/GenBank/DDBJ databases">
        <title>Complete Genome Sequence of Weissella jogaejeotgali FOL01.</title>
        <authorList>
            <person name="Lee J.-H."/>
            <person name="Ku H.-J."/>
        </authorList>
    </citation>
    <scope>NUCLEOTIDE SEQUENCE [LARGE SCALE GENOMIC DNA]</scope>
    <source>
        <strain evidence="3 4">FOL01</strain>
    </source>
</reference>
<dbReference type="PANTHER" id="PTHR47505:SF1">
    <property type="entry name" value="DNA UTILIZATION PROTEIN YHGH"/>
    <property type="match status" value="1"/>
</dbReference>
<protein>
    <submittedName>
        <fullName evidence="3">Phosphoribosyltransferase domain</fullName>
    </submittedName>
</protein>
<dbReference type="CDD" id="cd06223">
    <property type="entry name" value="PRTases_typeI"/>
    <property type="match status" value="1"/>
</dbReference>
<sequence length="225" mass="26733">MKCELCQLNINNSWQLRDFCDFSVYKPTFICKMCYDNFQQIDPEKACLECQITTEQKYCIDCQRWFRLGYPKIHNQSLFKYDTQMKRYFKAYKFEGGYHLRNVFKQVMQQRLIKVQADMIVPIPITTDTFMKRQFNQVIGWLDGMTFEELLICREVKKDKQSQKTRDERLCTKQPFVLRQPGINLENQRICLVDDIYTTGRTLRHAAHCLMAAGALEVTSLTLAR</sequence>
<dbReference type="EMBL" id="CP014332">
    <property type="protein sequence ID" value="APS41251.1"/>
    <property type="molecule type" value="Genomic_DNA"/>
</dbReference>
<dbReference type="InterPro" id="IPR051910">
    <property type="entry name" value="ComF/GntX_DNA_util-trans"/>
</dbReference>
<organism evidence="3 4">
    <name type="scientific">Weissella jogaejeotgali</name>
    <dbReference type="NCBI Taxonomy" id="1631871"/>
    <lineage>
        <taxon>Bacteria</taxon>
        <taxon>Bacillati</taxon>
        <taxon>Bacillota</taxon>
        <taxon>Bacilli</taxon>
        <taxon>Lactobacillales</taxon>
        <taxon>Lactobacillaceae</taxon>
        <taxon>Weissella</taxon>
    </lineage>
</organism>
<comment type="similarity">
    <text evidence="1">Belongs to the ComF/GntX family.</text>
</comment>
<dbReference type="Gene3D" id="3.40.50.2020">
    <property type="match status" value="1"/>
</dbReference>
<gene>
    <name evidence="3" type="ORF">FOL01_0392</name>
</gene>
<feature type="domain" description="Phosphoribosyltransferase" evidence="2">
    <location>
        <begin position="153"/>
        <end position="224"/>
    </location>
</feature>
<dbReference type="SUPFAM" id="SSF53271">
    <property type="entry name" value="PRTase-like"/>
    <property type="match status" value="1"/>
</dbReference>
<dbReference type="InterPro" id="IPR000836">
    <property type="entry name" value="PRTase_dom"/>
</dbReference>